<evidence type="ECO:0000259" key="1">
    <source>
        <dbReference type="Pfam" id="PF03551"/>
    </source>
</evidence>
<proteinExistence type="predicted"/>
<dbReference type="EMBL" id="JACGWT010000003">
    <property type="protein sequence ID" value="MBA8794390.1"/>
    <property type="molecule type" value="Genomic_DNA"/>
</dbReference>
<evidence type="ECO:0000313" key="2">
    <source>
        <dbReference type="EMBL" id="MBA8794390.1"/>
    </source>
</evidence>
<dbReference type="AlphaFoldDB" id="A0A7W3ISG3"/>
<keyword evidence="3" id="KW-1185">Reference proteome</keyword>
<dbReference type="PANTHER" id="PTHR43252">
    <property type="entry name" value="TRANSCRIPTIONAL REGULATOR YQJI"/>
    <property type="match status" value="1"/>
</dbReference>
<keyword evidence="2" id="KW-0238">DNA-binding</keyword>
<dbReference type="Proteomes" id="UP000523079">
    <property type="component" value="Unassembled WGS sequence"/>
</dbReference>
<comment type="caution">
    <text evidence="2">The sequence shown here is derived from an EMBL/GenBank/DDBJ whole genome shotgun (WGS) entry which is preliminary data.</text>
</comment>
<dbReference type="SUPFAM" id="SSF46785">
    <property type="entry name" value="Winged helix' DNA-binding domain"/>
    <property type="match status" value="1"/>
</dbReference>
<dbReference type="Gene3D" id="1.10.10.10">
    <property type="entry name" value="Winged helix-like DNA-binding domain superfamily/Winged helix DNA-binding domain"/>
    <property type="match status" value="1"/>
</dbReference>
<name>A0A7W3ISG3_9ACTN</name>
<organism evidence="2 3">
    <name type="scientific">Microlunatus kandeliicorticis</name>
    <dbReference type="NCBI Taxonomy" id="1759536"/>
    <lineage>
        <taxon>Bacteria</taxon>
        <taxon>Bacillati</taxon>
        <taxon>Actinomycetota</taxon>
        <taxon>Actinomycetes</taxon>
        <taxon>Propionibacteriales</taxon>
        <taxon>Propionibacteriaceae</taxon>
        <taxon>Microlunatus</taxon>
    </lineage>
</organism>
<dbReference type="InterPro" id="IPR005149">
    <property type="entry name" value="Tscrpt_reg_PadR_N"/>
</dbReference>
<protein>
    <submittedName>
        <fullName evidence="2">DNA-binding PadR family transcriptional regulator</fullName>
    </submittedName>
</protein>
<dbReference type="GO" id="GO:0003677">
    <property type="term" value="F:DNA binding"/>
    <property type="evidence" value="ECO:0007669"/>
    <property type="project" value="UniProtKB-KW"/>
</dbReference>
<reference evidence="2 3" key="1">
    <citation type="submission" date="2020-07" db="EMBL/GenBank/DDBJ databases">
        <title>Sequencing the genomes of 1000 actinobacteria strains.</title>
        <authorList>
            <person name="Klenk H.-P."/>
        </authorList>
    </citation>
    <scope>NUCLEOTIDE SEQUENCE [LARGE SCALE GENOMIC DNA]</scope>
    <source>
        <strain evidence="2 3">DSM 100723</strain>
    </source>
</reference>
<dbReference type="InterPro" id="IPR036390">
    <property type="entry name" value="WH_DNA-bd_sf"/>
</dbReference>
<dbReference type="InterPro" id="IPR036388">
    <property type="entry name" value="WH-like_DNA-bd_sf"/>
</dbReference>
<gene>
    <name evidence="2" type="ORF">FHX74_002009</name>
</gene>
<accession>A0A7W3ISG3</accession>
<feature type="domain" description="Transcription regulator PadR N-terminal" evidence="1">
    <location>
        <begin position="11"/>
        <end position="85"/>
    </location>
</feature>
<sequence length="186" mass="21074">MALAPLAVSALALLTERPMHPYEMYSLLLKRQEDEWLKLSPGTLYRTVERLVADGLAVVAGTEREGNRPERTTYAITPEGEEALRTRLVELLRAPVREYPVLPFALGEAHNLPADLVVEQLTRHRISLEARLHELEQGLLDAASRGVEEAYLINVDFLRETVRAQRDWLATLITRITTKDLPWPTS</sequence>
<evidence type="ECO:0000313" key="3">
    <source>
        <dbReference type="Proteomes" id="UP000523079"/>
    </source>
</evidence>
<dbReference type="Pfam" id="PF03551">
    <property type="entry name" value="PadR"/>
    <property type="match status" value="1"/>
</dbReference>
<dbReference type="PANTHER" id="PTHR43252:SF2">
    <property type="entry name" value="TRANSCRIPTION REGULATOR, PADR-LIKE FAMILY"/>
    <property type="match status" value="1"/>
</dbReference>